<keyword evidence="2" id="KW-1185">Reference proteome</keyword>
<name>K5XBI6_AGABU</name>
<evidence type="ECO:0000313" key="1">
    <source>
        <dbReference type="EMBL" id="EKM80638.1"/>
    </source>
</evidence>
<dbReference type="HOGENOM" id="CLU_2996021_0_0_1"/>
<proteinExistence type="predicted"/>
<protein>
    <submittedName>
        <fullName evidence="1">Uncharacterized protein</fullName>
    </submittedName>
</protein>
<gene>
    <name evidence="1" type="ORF">AGABI1DRAFT_112393</name>
</gene>
<dbReference type="RefSeq" id="XP_007328286.1">
    <property type="nucleotide sequence ID" value="XM_007328224.1"/>
</dbReference>
<dbReference type="InParanoid" id="K5XBI6"/>
<reference evidence="2" key="1">
    <citation type="journal article" date="2012" name="Proc. Natl. Acad. Sci. U.S.A.">
        <title>Genome sequence of the button mushroom Agaricus bisporus reveals mechanisms governing adaptation to a humic-rich ecological niche.</title>
        <authorList>
            <person name="Morin E."/>
            <person name="Kohler A."/>
            <person name="Baker A.R."/>
            <person name="Foulongne-Oriol M."/>
            <person name="Lombard V."/>
            <person name="Nagy L.G."/>
            <person name="Ohm R.A."/>
            <person name="Patyshakuliyeva A."/>
            <person name="Brun A."/>
            <person name="Aerts A.L."/>
            <person name="Bailey A.M."/>
            <person name="Billette C."/>
            <person name="Coutinho P.M."/>
            <person name="Deakin G."/>
            <person name="Doddapaneni H."/>
            <person name="Floudas D."/>
            <person name="Grimwood J."/>
            <person name="Hilden K."/>
            <person name="Kuees U."/>
            <person name="LaButti K.M."/>
            <person name="Lapidus A."/>
            <person name="Lindquist E.A."/>
            <person name="Lucas S.M."/>
            <person name="Murat C."/>
            <person name="Riley R.W."/>
            <person name="Salamov A.A."/>
            <person name="Schmutz J."/>
            <person name="Subramanian V."/>
            <person name="Woesten H.A.B."/>
            <person name="Xu J."/>
            <person name="Eastwood D.C."/>
            <person name="Foster G.D."/>
            <person name="Sonnenberg A.S."/>
            <person name="Cullen D."/>
            <person name="de Vries R.P."/>
            <person name="Lundell T."/>
            <person name="Hibbett D.S."/>
            <person name="Henrissat B."/>
            <person name="Burton K.S."/>
            <person name="Kerrigan R.W."/>
            <person name="Challen M.P."/>
            <person name="Grigoriev I.V."/>
            <person name="Martin F."/>
        </authorList>
    </citation>
    <scope>NUCLEOTIDE SEQUENCE [LARGE SCALE GENOMIC DNA]</scope>
    <source>
        <strain evidence="2">JB137-S8 / ATCC MYA-4627 / FGSC 10392</strain>
    </source>
</reference>
<dbReference type="AlphaFoldDB" id="K5XBI6"/>
<dbReference type="Proteomes" id="UP000008493">
    <property type="component" value="Unassembled WGS sequence"/>
</dbReference>
<dbReference type="EMBL" id="JH971388">
    <property type="protein sequence ID" value="EKM80638.1"/>
    <property type="molecule type" value="Genomic_DNA"/>
</dbReference>
<dbReference type="GeneID" id="18823627"/>
<evidence type="ECO:0000313" key="2">
    <source>
        <dbReference type="Proteomes" id="UP000008493"/>
    </source>
</evidence>
<accession>K5XBI6</accession>
<dbReference type="KEGG" id="abp:AGABI1DRAFT112393"/>
<sequence>MDLGFGYELEFGALTWVYEKARVEEDEAELGFGTSFGGVEEEPLALRLKEFGRRSLR</sequence>
<organism evidence="1 2">
    <name type="scientific">Agaricus bisporus var. burnettii (strain JB137-S8 / ATCC MYA-4627 / FGSC 10392)</name>
    <name type="common">White button mushroom</name>
    <dbReference type="NCBI Taxonomy" id="597362"/>
    <lineage>
        <taxon>Eukaryota</taxon>
        <taxon>Fungi</taxon>
        <taxon>Dikarya</taxon>
        <taxon>Basidiomycota</taxon>
        <taxon>Agaricomycotina</taxon>
        <taxon>Agaricomycetes</taxon>
        <taxon>Agaricomycetidae</taxon>
        <taxon>Agaricales</taxon>
        <taxon>Agaricineae</taxon>
        <taxon>Agaricaceae</taxon>
        <taxon>Agaricus</taxon>
    </lineage>
</organism>